<protein>
    <submittedName>
        <fullName evidence="1">Alpha-2-HS-glycoprotein</fullName>
    </submittedName>
</protein>
<sequence>MVFYEISFRCHVPDMALHEISYLCRYHILDMDLYGILSTKCHKYLYPKYF</sequence>
<proteinExistence type="predicted"/>
<name>A0A0B0N8N3_GOSAR</name>
<dbReference type="EMBL" id="JRRC01491814">
    <property type="protein sequence ID" value="KHG08209.1"/>
    <property type="molecule type" value="Genomic_DNA"/>
</dbReference>
<dbReference type="Proteomes" id="UP000032142">
    <property type="component" value="Unassembled WGS sequence"/>
</dbReference>
<accession>A0A0B0N8N3</accession>
<evidence type="ECO:0000313" key="1">
    <source>
        <dbReference type="EMBL" id="KHG08209.1"/>
    </source>
</evidence>
<evidence type="ECO:0000313" key="2">
    <source>
        <dbReference type="Proteomes" id="UP000032142"/>
    </source>
</evidence>
<comment type="caution">
    <text evidence="1">The sequence shown here is derived from an EMBL/GenBank/DDBJ whole genome shotgun (WGS) entry which is preliminary data.</text>
</comment>
<dbReference type="AlphaFoldDB" id="A0A0B0N8N3"/>
<keyword evidence="2" id="KW-1185">Reference proteome</keyword>
<organism evidence="1 2">
    <name type="scientific">Gossypium arboreum</name>
    <name type="common">Tree cotton</name>
    <name type="synonym">Gossypium nanking</name>
    <dbReference type="NCBI Taxonomy" id="29729"/>
    <lineage>
        <taxon>Eukaryota</taxon>
        <taxon>Viridiplantae</taxon>
        <taxon>Streptophyta</taxon>
        <taxon>Embryophyta</taxon>
        <taxon>Tracheophyta</taxon>
        <taxon>Spermatophyta</taxon>
        <taxon>Magnoliopsida</taxon>
        <taxon>eudicotyledons</taxon>
        <taxon>Gunneridae</taxon>
        <taxon>Pentapetalae</taxon>
        <taxon>rosids</taxon>
        <taxon>malvids</taxon>
        <taxon>Malvales</taxon>
        <taxon>Malvaceae</taxon>
        <taxon>Malvoideae</taxon>
        <taxon>Gossypium</taxon>
    </lineage>
</organism>
<reference evidence="2" key="1">
    <citation type="submission" date="2014-09" db="EMBL/GenBank/DDBJ databases">
        <authorList>
            <person name="Mudge J."/>
            <person name="Ramaraj T."/>
            <person name="Lindquist I.E."/>
            <person name="Bharti A.K."/>
            <person name="Sundararajan A."/>
            <person name="Cameron C.T."/>
            <person name="Woodward J.E."/>
            <person name="May G.D."/>
            <person name="Brubaker C."/>
            <person name="Broadhvest J."/>
            <person name="Wilkins T.A."/>
        </authorList>
    </citation>
    <scope>NUCLEOTIDE SEQUENCE</scope>
    <source>
        <strain evidence="2">cv. AKA8401</strain>
    </source>
</reference>
<gene>
    <name evidence="1" type="ORF">F383_35049</name>
</gene>